<gene>
    <name evidence="1" type="ORF">VHP8226_02894</name>
</gene>
<dbReference type="Pfam" id="PF05990">
    <property type="entry name" value="DUF900"/>
    <property type="match status" value="1"/>
</dbReference>
<accession>A0ABN8DJ76</accession>
<name>A0ABN8DJ76_9VIBR</name>
<organism evidence="1 2">
    <name type="scientific">Vibrio hippocampi</name>
    <dbReference type="NCBI Taxonomy" id="654686"/>
    <lineage>
        <taxon>Bacteria</taxon>
        <taxon>Pseudomonadati</taxon>
        <taxon>Pseudomonadota</taxon>
        <taxon>Gammaproteobacteria</taxon>
        <taxon>Vibrionales</taxon>
        <taxon>Vibrionaceae</taxon>
        <taxon>Vibrio</taxon>
    </lineage>
</organism>
<evidence type="ECO:0000313" key="2">
    <source>
        <dbReference type="Proteomes" id="UP000838160"/>
    </source>
</evidence>
<evidence type="ECO:0008006" key="3">
    <source>
        <dbReference type="Google" id="ProtNLM"/>
    </source>
</evidence>
<sequence>MLFITNRTPKQSARSKKNRKLSFNYDTTAVSQYLYFCERNDKNDYTEIMNVEFFQRLKTLPEKTQLLFYIHGFNNNMEPDIFENAKKLQSLINEKSQDLVYVVPIIWPCDDDSAIAFIDDYWDDQDAADASGPAFARLLGKFDTWRRDTKQQEVPCLKRINILAHSMGNRVLNNALNDWAKKYCSGNMPQLFRNVFMIAADVENEILEKNQSGRYIVDSCRNLVVYYANDDLAMPASKLVNLKNKTVSRRMGMTGPEQLSILPKKVYEVDCDDFNNDYDLKGHTYFLSDKDGNVSPIIEHMTGAIKSGRVSPKERSYVLKK</sequence>
<protein>
    <recommendedName>
        <fullName evidence="3">Alpha/beta hydrolase</fullName>
    </recommendedName>
</protein>
<dbReference type="RefSeq" id="WP_237485761.1">
    <property type="nucleotide sequence ID" value="NZ_CAKLCM010000003.1"/>
</dbReference>
<dbReference type="Proteomes" id="UP000838160">
    <property type="component" value="Unassembled WGS sequence"/>
</dbReference>
<keyword evidence="2" id="KW-1185">Reference proteome</keyword>
<dbReference type="EMBL" id="CAKLCM010000003">
    <property type="protein sequence ID" value="CAH0528866.1"/>
    <property type="molecule type" value="Genomic_DNA"/>
</dbReference>
<proteinExistence type="predicted"/>
<comment type="caution">
    <text evidence="1">The sequence shown here is derived from an EMBL/GenBank/DDBJ whole genome shotgun (WGS) entry which is preliminary data.</text>
</comment>
<evidence type="ECO:0000313" key="1">
    <source>
        <dbReference type="EMBL" id="CAH0528866.1"/>
    </source>
</evidence>
<reference evidence="1" key="1">
    <citation type="submission" date="2021-12" db="EMBL/GenBank/DDBJ databases">
        <authorList>
            <person name="Rodrigo-Torres L."/>
            <person name="Arahal R. D."/>
            <person name="Lucena T."/>
        </authorList>
    </citation>
    <scope>NUCLEOTIDE SEQUENCE</scope>
    <source>
        <strain evidence="1">CECT 8226</strain>
    </source>
</reference>
<dbReference type="InterPro" id="IPR010297">
    <property type="entry name" value="DUF900_hydrolase"/>
</dbReference>